<evidence type="ECO:0000256" key="5">
    <source>
        <dbReference type="ARBA" id="ARBA00023002"/>
    </source>
</evidence>
<dbReference type="PRINTS" id="PR00370">
    <property type="entry name" value="FMOXYGENASE"/>
</dbReference>
<proteinExistence type="inferred from homology"/>
<dbReference type="InterPro" id="IPR050346">
    <property type="entry name" value="FMO-like"/>
</dbReference>
<keyword evidence="5 6" id="KW-0560">Oxidoreductase</keyword>
<accession>A0ABR2FUH1</accession>
<protein>
    <recommendedName>
        <fullName evidence="6">Flavin-containing monooxygenase</fullName>
        <ecNumber evidence="6">1.-.-.-</ecNumber>
    </recommendedName>
</protein>
<comment type="similarity">
    <text evidence="1 6">Belongs to the FMO family.</text>
</comment>
<name>A0ABR2FUH1_9ROSI</name>
<dbReference type="Proteomes" id="UP001472677">
    <property type="component" value="Unassembled WGS sequence"/>
</dbReference>
<dbReference type="EMBL" id="JBBPBM010000004">
    <property type="protein sequence ID" value="KAK8587899.1"/>
    <property type="molecule type" value="Genomic_DNA"/>
</dbReference>
<keyword evidence="6" id="KW-0503">Monooxygenase</keyword>
<evidence type="ECO:0000256" key="1">
    <source>
        <dbReference type="ARBA" id="ARBA00009183"/>
    </source>
</evidence>
<dbReference type="InterPro" id="IPR000960">
    <property type="entry name" value="Flavin_mOase"/>
</dbReference>
<keyword evidence="2 6" id="KW-0285">Flavoprotein</keyword>
<evidence type="ECO:0000313" key="7">
    <source>
        <dbReference type="EMBL" id="KAK8587899.1"/>
    </source>
</evidence>
<dbReference type="Pfam" id="PF00743">
    <property type="entry name" value="FMO-like"/>
    <property type="match status" value="2"/>
</dbReference>
<dbReference type="EC" id="1.-.-.-" evidence="6"/>
<evidence type="ECO:0000313" key="8">
    <source>
        <dbReference type="Proteomes" id="UP001472677"/>
    </source>
</evidence>
<dbReference type="InterPro" id="IPR036188">
    <property type="entry name" value="FAD/NAD-bd_sf"/>
</dbReference>
<keyword evidence="8" id="KW-1185">Reference proteome</keyword>
<evidence type="ECO:0000256" key="2">
    <source>
        <dbReference type="ARBA" id="ARBA00022630"/>
    </source>
</evidence>
<keyword evidence="3 6" id="KW-0274">FAD</keyword>
<reference evidence="7 8" key="1">
    <citation type="journal article" date="2024" name="G3 (Bethesda)">
        <title>Genome assembly of Hibiscus sabdariffa L. provides insights into metabolisms of medicinal natural products.</title>
        <authorList>
            <person name="Kim T."/>
        </authorList>
    </citation>
    <scope>NUCLEOTIDE SEQUENCE [LARGE SCALE GENOMIC DNA]</scope>
    <source>
        <strain evidence="7">TK-2024</strain>
        <tissue evidence="7">Old leaves</tissue>
    </source>
</reference>
<dbReference type="SUPFAM" id="SSF51905">
    <property type="entry name" value="FAD/NAD(P)-binding domain"/>
    <property type="match status" value="2"/>
</dbReference>
<comment type="cofactor">
    <cofactor evidence="6">
        <name>FAD</name>
        <dbReference type="ChEBI" id="CHEBI:57692"/>
    </cofactor>
</comment>
<keyword evidence="4" id="KW-0521">NADP</keyword>
<evidence type="ECO:0000256" key="3">
    <source>
        <dbReference type="ARBA" id="ARBA00022827"/>
    </source>
</evidence>
<evidence type="ECO:0000256" key="4">
    <source>
        <dbReference type="ARBA" id="ARBA00022857"/>
    </source>
</evidence>
<comment type="caution">
    <text evidence="7">The sequence shown here is derived from an EMBL/GenBank/DDBJ whole genome shotgun (WGS) entry which is preliminary data.</text>
</comment>
<organism evidence="7 8">
    <name type="scientific">Hibiscus sabdariffa</name>
    <name type="common">roselle</name>
    <dbReference type="NCBI Taxonomy" id="183260"/>
    <lineage>
        <taxon>Eukaryota</taxon>
        <taxon>Viridiplantae</taxon>
        <taxon>Streptophyta</taxon>
        <taxon>Embryophyta</taxon>
        <taxon>Tracheophyta</taxon>
        <taxon>Spermatophyta</taxon>
        <taxon>Magnoliopsida</taxon>
        <taxon>eudicotyledons</taxon>
        <taxon>Gunneridae</taxon>
        <taxon>Pentapetalae</taxon>
        <taxon>rosids</taxon>
        <taxon>malvids</taxon>
        <taxon>Malvales</taxon>
        <taxon>Malvaceae</taxon>
        <taxon>Malvoideae</taxon>
        <taxon>Hibiscus</taxon>
    </lineage>
</organism>
<dbReference type="InterPro" id="IPR020946">
    <property type="entry name" value="Flavin_mOase-like"/>
</dbReference>
<dbReference type="PANTHER" id="PTHR23023">
    <property type="entry name" value="DIMETHYLANILINE MONOOXYGENASE"/>
    <property type="match status" value="1"/>
</dbReference>
<dbReference type="Gene3D" id="3.50.50.60">
    <property type="entry name" value="FAD/NAD(P)-binding domain"/>
    <property type="match status" value="2"/>
</dbReference>
<dbReference type="PIRSF" id="PIRSF000332">
    <property type="entry name" value="FMO"/>
    <property type="match status" value="1"/>
</dbReference>
<gene>
    <name evidence="7" type="ORF">V6N12_022365</name>
</gene>
<evidence type="ECO:0000256" key="6">
    <source>
        <dbReference type="RuleBase" id="RU361177"/>
    </source>
</evidence>
<sequence>MALKMGESYKVAVIGGGTAGLVTARELQREGHHVTIFEKASKVGGIWLYDPRVETDPLGLDPNREIVHSSLYGSLRTNLPRQAMSFLDYPFLKKEGGDDQRTFPGHQEVLRFLEDFARDFGLMELIRFGHEVIRVELVDEVNHEWVVESKTRETDSTWESKEEVFEAVVICNGVNTEPKIAEFPGRDTWPGLQMHSHSYRIPQLFENKIVVLIGSGPTAFDLVREISPLAKQLHQAIRTPGFMSIKSENYDNLWQHSMIECAHKDGKVEFQDGSVVDADVILHCTGYKYHYPFLKSDVITVDGDHVGPLYKHVFPPSLAPWLSFVGLNYRAVLFRVMELQARWVAKVLSGKAELPSQEEMASSVEKLYREMEMTGRSKRHTHRLQNGEVEYVSWLAAQTDTRLPRRWEEISFNTVIKQVLYCGEDYRDAWDVDKWIQEIHSSN</sequence>